<dbReference type="OrthoDB" id="9809154at2"/>
<proteinExistence type="predicted"/>
<dbReference type="Pfam" id="PF12822">
    <property type="entry name" value="ECF_trnsprt"/>
    <property type="match status" value="1"/>
</dbReference>
<feature type="transmembrane region" description="Helical" evidence="1">
    <location>
        <begin position="106"/>
        <end position="125"/>
    </location>
</feature>
<keyword evidence="3" id="KW-1185">Reference proteome</keyword>
<evidence type="ECO:0000313" key="3">
    <source>
        <dbReference type="Proteomes" id="UP000198718"/>
    </source>
</evidence>
<keyword evidence="1" id="KW-0472">Membrane</keyword>
<dbReference type="STRING" id="393762.SAMN05660472_00388"/>
<feature type="transmembrane region" description="Helical" evidence="1">
    <location>
        <begin position="6"/>
        <end position="24"/>
    </location>
</feature>
<evidence type="ECO:0000313" key="2">
    <source>
        <dbReference type="EMBL" id="SDJ96290.1"/>
    </source>
</evidence>
<feature type="transmembrane region" description="Helical" evidence="1">
    <location>
        <begin position="75"/>
        <end position="94"/>
    </location>
</feature>
<evidence type="ECO:0000256" key="1">
    <source>
        <dbReference type="SAM" id="Phobius"/>
    </source>
</evidence>
<keyword evidence="1" id="KW-1133">Transmembrane helix</keyword>
<organism evidence="2 3">
    <name type="scientific">Natronincola ferrireducens</name>
    <dbReference type="NCBI Taxonomy" id="393762"/>
    <lineage>
        <taxon>Bacteria</taxon>
        <taxon>Bacillati</taxon>
        <taxon>Bacillota</taxon>
        <taxon>Clostridia</taxon>
        <taxon>Peptostreptococcales</taxon>
        <taxon>Natronincolaceae</taxon>
        <taxon>Natronincola</taxon>
    </lineage>
</organism>
<sequence length="163" mass="18264">MKKTTYFITRTSLLLSLALIFQIAFRTFAQPIVGPLINLILIISVIKVGVVSAVMIGCLTPLIAFLIGITPLLPLIPFIMIGNSIFAYIFNYFYRKERLANDYRAIIPAAFGKFIFLALSIRYLVTLFIPQVPLNLIAAFTWPQLYTALIGGFLAIFISKLLK</sequence>
<reference evidence="2 3" key="1">
    <citation type="submission" date="2016-10" db="EMBL/GenBank/DDBJ databases">
        <authorList>
            <person name="de Groot N.N."/>
        </authorList>
    </citation>
    <scope>NUCLEOTIDE SEQUENCE [LARGE SCALE GENOMIC DNA]</scope>
    <source>
        <strain evidence="2 3">DSM 18346</strain>
    </source>
</reference>
<name>A0A1G8Y2L3_9FIRM</name>
<dbReference type="EMBL" id="FNFP01000001">
    <property type="protein sequence ID" value="SDJ96290.1"/>
    <property type="molecule type" value="Genomic_DNA"/>
</dbReference>
<gene>
    <name evidence="2" type="ORF">SAMN05660472_00388</name>
</gene>
<dbReference type="Proteomes" id="UP000198718">
    <property type="component" value="Unassembled WGS sequence"/>
</dbReference>
<protein>
    <recommendedName>
        <fullName evidence="4">ECF transporter S component, folate family</fullName>
    </recommendedName>
</protein>
<keyword evidence="1" id="KW-0812">Transmembrane</keyword>
<feature type="transmembrane region" description="Helical" evidence="1">
    <location>
        <begin position="36"/>
        <end position="69"/>
    </location>
</feature>
<accession>A0A1G8Y2L3</accession>
<dbReference type="AlphaFoldDB" id="A0A1G8Y2L3"/>
<dbReference type="InterPro" id="IPR024529">
    <property type="entry name" value="ECF_trnsprt_substrate-spec"/>
</dbReference>
<dbReference type="RefSeq" id="WP_090549521.1">
    <property type="nucleotide sequence ID" value="NZ_FNFP01000001.1"/>
</dbReference>
<evidence type="ECO:0008006" key="4">
    <source>
        <dbReference type="Google" id="ProtNLM"/>
    </source>
</evidence>
<feature type="transmembrane region" description="Helical" evidence="1">
    <location>
        <begin position="145"/>
        <end position="162"/>
    </location>
</feature>